<proteinExistence type="predicted"/>
<evidence type="ECO:0000259" key="1">
    <source>
        <dbReference type="PROSITE" id="PS50835"/>
    </source>
</evidence>
<dbReference type="Proteomes" id="UP001148838">
    <property type="component" value="Unassembled WGS sequence"/>
</dbReference>
<reference evidence="2 3" key="1">
    <citation type="journal article" date="2022" name="Allergy">
        <title>Genome assembly and annotation of Periplaneta americana reveal a comprehensive cockroach allergen profile.</title>
        <authorList>
            <person name="Wang L."/>
            <person name="Xiong Q."/>
            <person name="Saelim N."/>
            <person name="Wang L."/>
            <person name="Nong W."/>
            <person name="Wan A.T."/>
            <person name="Shi M."/>
            <person name="Liu X."/>
            <person name="Cao Q."/>
            <person name="Hui J.H.L."/>
            <person name="Sookrung N."/>
            <person name="Leung T.F."/>
            <person name="Tungtrongchitr A."/>
            <person name="Tsui S.K.W."/>
        </authorList>
    </citation>
    <scope>NUCLEOTIDE SEQUENCE [LARGE SCALE GENOMIC DNA]</scope>
    <source>
        <strain evidence="2">PWHHKU_190912</strain>
    </source>
</reference>
<dbReference type="PROSITE" id="PS50835">
    <property type="entry name" value="IG_LIKE"/>
    <property type="match status" value="1"/>
</dbReference>
<evidence type="ECO:0000313" key="3">
    <source>
        <dbReference type="Proteomes" id="UP001148838"/>
    </source>
</evidence>
<dbReference type="EMBL" id="JAJSOF020000001">
    <property type="protein sequence ID" value="KAJ4452039.1"/>
    <property type="molecule type" value="Genomic_DNA"/>
</dbReference>
<keyword evidence="3" id="KW-1185">Reference proteome</keyword>
<dbReference type="InterPro" id="IPR007110">
    <property type="entry name" value="Ig-like_dom"/>
</dbReference>
<evidence type="ECO:0000313" key="2">
    <source>
        <dbReference type="EMBL" id="KAJ4452039.1"/>
    </source>
</evidence>
<protein>
    <recommendedName>
        <fullName evidence="1">Ig-like domain-containing protein</fullName>
    </recommendedName>
</protein>
<feature type="domain" description="Ig-like" evidence="1">
    <location>
        <begin position="129"/>
        <end position="164"/>
    </location>
</feature>
<name>A0ABQ8TZ66_PERAM</name>
<organism evidence="2 3">
    <name type="scientific">Periplaneta americana</name>
    <name type="common">American cockroach</name>
    <name type="synonym">Blatta americana</name>
    <dbReference type="NCBI Taxonomy" id="6978"/>
    <lineage>
        <taxon>Eukaryota</taxon>
        <taxon>Metazoa</taxon>
        <taxon>Ecdysozoa</taxon>
        <taxon>Arthropoda</taxon>
        <taxon>Hexapoda</taxon>
        <taxon>Insecta</taxon>
        <taxon>Pterygota</taxon>
        <taxon>Neoptera</taxon>
        <taxon>Polyneoptera</taxon>
        <taxon>Dictyoptera</taxon>
        <taxon>Blattodea</taxon>
        <taxon>Blattoidea</taxon>
        <taxon>Blattidae</taxon>
        <taxon>Blattinae</taxon>
        <taxon>Periplaneta</taxon>
    </lineage>
</organism>
<comment type="caution">
    <text evidence="2">The sequence shown here is derived from an EMBL/GenBank/DDBJ whole genome shotgun (WGS) entry which is preliminary data.</text>
</comment>
<gene>
    <name evidence="2" type="ORF">ANN_03554</name>
</gene>
<accession>A0ABQ8TZ66</accession>
<sequence length="382" mass="43004">MVLPKSSIYSHEAQYERIPNLTGEQSDGITVFRIPPMTSLMLHRCRTGAINLQRLLCTKLQNPGQISHSAECAPSIMAVDIGHIRQHVCLTLSQAIMGNIEGGEFDPVLWIEFGVAQWSERLERRTKDPVIQSVSKPEQASQSSQVRLECASASASASEVRVQWTAVGGPEFECSGPQLEGPEFEYSELSLKVCGSRYRELEYSASSYDERKDGAYSVGSRPISHSYRVHLSTCVDFGPAFIDIYDKEKRNWLGHWLRRNCLLKDALEVMVDGRRVRDKSKYQIDDIKIYGSYGETKMKAENRFKLRHNPSCACGAEEQTVDHLLFECPKLDKERLAFQREMLRKTGKSCHEVSLELRGPPIDPDALKKAVEAILAPPGNKI</sequence>